<dbReference type="EMBL" id="CM015731">
    <property type="protein sequence ID" value="KAF3704684.1"/>
    <property type="molecule type" value="Genomic_DNA"/>
</dbReference>
<reference evidence="2" key="2">
    <citation type="submission" date="2019-02" db="EMBL/GenBank/DDBJ databases">
        <title>Opniocepnalus argus Var Kimnra genome.</title>
        <authorList>
            <person name="Zhou C."/>
            <person name="Xiao S."/>
        </authorList>
    </citation>
    <scope>NUCLEOTIDE SEQUENCE [LARGE SCALE GENOMIC DNA]</scope>
</reference>
<proteinExistence type="predicted"/>
<keyword evidence="2" id="KW-1185">Reference proteome</keyword>
<name>A0A6G1QQC2_CHAAH</name>
<protein>
    <submittedName>
        <fullName evidence="1">Uncharacterized protein</fullName>
    </submittedName>
</protein>
<accession>A0A6G1QQC2</accession>
<evidence type="ECO:0000313" key="1">
    <source>
        <dbReference type="EMBL" id="KAF3704684.1"/>
    </source>
</evidence>
<dbReference type="AlphaFoldDB" id="A0A6G1QQC2"/>
<reference evidence="1 2" key="1">
    <citation type="submission" date="2019-02" db="EMBL/GenBank/DDBJ databases">
        <title>Opniocepnalus argus genome.</title>
        <authorList>
            <person name="Zhou C."/>
            <person name="Xiao S."/>
        </authorList>
    </citation>
    <scope>NUCLEOTIDE SEQUENCE [LARGE SCALE GENOMIC DNA]</scope>
    <source>
        <strain evidence="1">OARG1902GOOAL</strain>
        <tissue evidence="1">Muscle</tissue>
    </source>
</reference>
<dbReference type="Proteomes" id="UP000503349">
    <property type="component" value="Chromosome 20"/>
</dbReference>
<sequence>MPHWQVLTVGATCVLIAIQAVLEKLLLHAAALGQSIPSSSLHPSLRHGTGLLQAGQTEDRTSPRLHTGHTKLIHSQDCKTVCMISSA</sequence>
<organism evidence="1 2">
    <name type="scientific">Channa argus</name>
    <name type="common">Northern snakehead</name>
    <name type="synonym">Ophicephalus argus</name>
    <dbReference type="NCBI Taxonomy" id="215402"/>
    <lineage>
        <taxon>Eukaryota</taxon>
        <taxon>Metazoa</taxon>
        <taxon>Chordata</taxon>
        <taxon>Craniata</taxon>
        <taxon>Vertebrata</taxon>
        <taxon>Euteleostomi</taxon>
        <taxon>Actinopterygii</taxon>
        <taxon>Neopterygii</taxon>
        <taxon>Teleostei</taxon>
        <taxon>Neoteleostei</taxon>
        <taxon>Acanthomorphata</taxon>
        <taxon>Anabantaria</taxon>
        <taxon>Anabantiformes</taxon>
        <taxon>Channoidei</taxon>
        <taxon>Channidae</taxon>
        <taxon>Channa</taxon>
    </lineage>
</organism>
<evidence type="ECO:0000313" key="2">
    <source>
        <dbReference type="Proteomes" id="UP000503349"/>
    </source>
</evidence>
<gene>
    <name evidence="1" type="ORF">EXN66_Car020374</name>
</gene>